<proteinExistence type="predicted"/>
<gene>
    <name evidence="4" type="ORF">ENG63_00745</name>
</gene>
<keyword evidence="2" id="KW-0472">Membrane</keyword>
<dbReference type="EMBL" id="DRBS01000031">
    <property type="protein sequence ID" value="HDD43377.1"/>
    <property type="molecule type" value="Genomic_DNA"/>
</dbReference>
<name>A0A7C0Y387_DESA2</name>
<dbReference type="AlphaFoldDB" id="A0A7C0Y387"/>
<dbReference type="Gene3D" id="3.40.920.10">
    <property type="entry name" value="Pyruvate-ferredoxin oxidoreductase, PFOR, domain III"/>
    <property type="match status" value="1"/>
</dbReference>
<evidence type="ECO:0000256" key="2">
    <source>
        <dbReference type="SAM" id="Phobius"/>
    </source>
</evidence>
<feature type="domain" description="Pyruvate/ketoisovalerate oxidoreductase catalytic" evidence="3">
    <location>
        <begin position="51"/>
        <end position="213"/>
    </location>
</feature>
<dbReference type="PANTHER" id="PTHR42730:SF1">
    <property type="entry name" value="2-OXOGLUTARATE SYNTHASE SUBUNIT KORC"/>
    <property type="match status" value="1"/>
</dbReference>
<comment type="caution">
    <text evidence="4">The sequence shown here is derived from an EMBL/GenBank/DDBJ whole genome shotgun (WGS) entry which is preliminary data.</text>
</comment>
<accession>A0A7C0Y387</accession>
<dbReference type="InterPro" id="IPR019752">
    <property type="entry name" value="Pyrv/ketoisovalerate_OxRed_cat"/>
</dbReference>
<keyword evidence="2" id="KW-0812">Transmembrane</keyword>
<dbReference type="Pfam" id="PF01558">
    <property type="entry name" value="POR"/>
    <property type="match status" value="1"/>
</dbReference>
<evidence type="ECO:0000259" key="3">
    <source>
        <dbReference type="Pfam" id="PF01558"/>
    </source>
</evidence>
<organism evidence="4">
    <name type="scientific">Desulfofervidus auxilii</name>
    <dbReference type="NCBI Taxonomy" id="1621989"/>
    <lineage>
        <taxon>Bacteria</taxon>
        <taxon>Pseudomonadati</taxon>
        <taxon>Thermodesulfobacteriota</taxon>
        <taxon>Candidatus Desulfofervidia</taxon>
        <taxon>Candidatus Desulfofervidales</taxon>
        <taxon>Candidatus Desulfofervidaceae</taxon>
        <taxon>Candidatus Desulfofervidus</taxon>
    </lineage>
</organism>
<protein>
    <submittedName>
        <fullName evidence="4">Pyruvate ferredoxin oxidoreductase</fullName>
    </submittedName>
</protein>
<keyword evidence="4" id="KW-0670">Pyruvate</keyword>
<dbReference type="InterPro" id="IPR052554">
    <property type="entry name" value="2-oxoglutarate_synth_KorC"/>
</dbReference>
<dbReference type="SUPFAM" id="SSF53323">
    <property type="entry name" value="Pyruvate-ferredoxin oxidoreductase, PFOR, domain III"/>
    <property type="match status" value="1"/>
</dbReference>
<feature type="transmembrane region" description="Helical" evidence="2">
    <location>
        <begin position="166"/>
        <end position="185"/>
    </location>
</feature>
<dbReference type="PANTHER" id="PTHR42730">
    <property type="entry name" value="2-OXOGLUTARATE SYNTHASE SUBUNIT KORC"/>
    <property type="match status" value="1"/>
</dbReference>
<dbReference type="GO" id="GO:0016903">
    <property type="term" value="F:oxidoreductase activity, acting on the aldehyde or oxo group of donors"/>
    <property type="evidence" value="ECO:0007669"/>
    <property type="project" value="InterPro"/>
</dbReference>
<evidence type="ECO:0000256" key="1">
    <source>
        <dbReference type="ARBA" id="ARBA00023002"/>
    </source>
</evidence>
<dbReference type="InterPro" id="IPR002869">
    <property type="entry name" value="Pyrv_flavodox_OxRed_cen"/>
</dbReference>
<keyword evidence="1" id="KW-0560">Oxidoreductase</keyword>
<reference evidence="4" key="1">
    <citation type="journal article" date="2020" name="mSystems">
        <title>Genome- and Community-Level Interaction Insights into Carbon Utilization and Element Cycling Functions of Hydrothermarchaeota in Hydrothermal Sediment.</title>
        <authorList>
            <person name="Zhou Z."/>
            <person name="Liu Y."/>
            <person name="Xu W."/>
            <person name="Pan J."/>
            <person name="Luo Z.H."/>
            <person name="Li M."/>
        </authorList>
    </citation>
    <scope>NUCLEOTIDE SEQUENCE [LARGE SCALE GENOMIC DNA]</scope>
    <source>
        <strain evidence="4">HyVt-233</strain>
    </source>
</reference>
<keyword evidence="2" id="KW-1133">Transmembrane helix</keyword>
<dbReference type="Proteomes" id="UP000886289">
    <property type="component" value="Unassembled WGS sequence"/>
</dbReference>
<evidence type="ECO:0000313" key="4">
    <source>
        <dbReference type="EMBL" id="HDD43377.1"/>
    </source>
</evidence>
<sequence length="222" mass="24179">MKEQVADKVKIYEFRGDGRVEIPQVPKKSVLTPSTKKKLKDIYKIKIAGLGGQGMGLLGLIIGRAATIFDGNEALYTQEYGPEARGGASSSAIIISEKKVDVPYFAKPDVLIIMAQAAFRKYKKLLHPGCILIINSDLVKAKDIPEGIKVYGIPASRIAEKLGRSIVANIVILGFFTAITDIISLEAAKEALKMSIPKGTEEFNLKAFEKGYEYGKGKKTNT</sequence>